<gene>
    <name evidence="1" type="ORF">MESS2_580030</name>
</gene>
<organism evidence="1 2">
    <name type="scientific">Mesorhizobium metallidurans STM 2683</name>
    <dbReference type="NCBI Taxonomy" id="1297569"/>
    <lineage>
        <taxon>Bacteria</taxon>
        <taxon>Pseudomonadati</taxon>
        <taxon>Pseudomonadota</taxon>
        <taxon>Alphaproteobacteria</taxon>
        <taxon>Hyphomicrobiales</taxon>
        <taxon>Phyllobacteriaceae</taxon>
        <taxon>Mesorhizobium</taxon>
    </lineage>
</organism>
<comment type="caution">
    <text evidence="1">The sequence shown here is derived from an EMBL/GenBank/DDBJ whole genome shotgun (WGS) entry which is preliminary data.</text>
</comment>
<keyword evidence="2" id="KW-1185">Reference proteome</keyword>
<evidence type="ECO:0000313" key="1">
    <source>
        <dbReference type="EMBL" id="CCV07487.1"/>
    </source>
</evidence>
<dbReference type="Proteomes" id="UP000012062">
    <property type="component" value="Unassembled WGS sequence"/>
</dbReference>
<sequence length="60" mass="6744">MLGVSGFFRQKLFLTGAAGSDPLAETLSLEEEPVWHRYGVMFWLVLVWPPCWPGFSVSSI</sequence>
<dbReference type="STRING" id="1297569.MESS2_580030"/>
<name>M5ET94_9HYPH</name>
<accession>M5ET94</accession>
<dbReference type="EMBL" id="CAUM01000126">
    <property type="protein sequence ID" value="CCV07487.1"/>
    <property type="molecule type" value="Genomic_DNA"/>
</dbReference>
<reference evidence="1 2" key="1">
    <citation type="submission" date="2013-02" db="EMBL/GenBank/DDBJ databases">
        <authorList>
            <person name="Genoscope - CEA"/>
        </authorList>
    </citation>
    <scope>NUCLEOTIDE SEQUENCE [LARGE SCALE GENOMIC DNA]</scope>
    <source>
        <strain evidence="1 2">STM 2683</strain>
    </source>
</reference>
<protein>
    <submittedName>
        <fullName evidence="1">Uncharacterized protein</fullName>
    </submittedName>
</protein>
<dbReference type="AlphaFoldDB" id="M5ET94"/>
<proteinExistence type="predicted"/>
<evidence type="ECO:0000313" key="2">
    <source>
        <dbReference type="Proteomes" id="UP000012062"/>
    </source>
</evidence>